<dbReference type="GO" id="GO:0030313">
    <property type="term" value="C:cell envelope"/>
    <property type="evidence" value="ECO:0007669"/>
    <property type="project" value="UniProtKB-SubCell"/>
</dbReference>
<dbReference type="Pfam" id="PF08534">
    <property type="entry name" value="Redoxin"/>
    <property type="match status" value="1"/>
</dbReference>
<dbReference type="GO" id="GO:0042158">
    <property type="term" value="P:lipoprotein biosynthetic process"/>
    <property type="evidence" value="ECO:0007669"/>
    <property type="project" value="InterPro"/>
</dbReference>
<keyword evidence="5" id="KW-0472">Membrane</keyword>
<feature type="domain" description="Thioredoxin" evidence="6">
    <location>
        <begin position="138"/>
        <end position="275"/>
    </location>
</feature>
<evidence type="ECO:0000256" key="5">
    <source>
        <dbReference type="SAM" id="Phobius"/>
    </source>
</evidence>
<evidence type="ECO:0000313" key="8">
    <source>
        <dbReference type="Proteomes" id="UP000245974"/>
    </source>
</evidence>
<dbReference type="InterPro" id="IPR017937">
    <property type="entry name" value="Thioredoxin_CS"/>
</dbReference>
<dbReference type="InterPro" id="IPR013766">
    <property type="entry name" value="Thioredoxin_domain"/>
</dbReference>
<dbReference type="InterPro" id="IPR050553">
    <property type="entry name" value="Thioredoxin_ResA/DsbE_sf"/>
</dbReference>
<evidence type="ECO:0000256" key="2">
    <source>
        <dbReference type="ARBA" id="ARBA00022748"/>
    </source>
</evidence>
<keyword evidence="2" id="KW-0201">Cytochrome c-type biogenesis</keyword>
<dbReference type="PROSITE" id="PS00194">
    <property type="entry name" value="THIOREDOXIN_1"/>
    <property type="match status" value="1"/>
</dbReference>
<dbReference type="InterPro" id="IPR036249">
    <property type="entry name" value="Thioredoxin-like_sf"/>
</dbReference>
<dbReference type="PROSITE" id="PS51352">
    <property type="entry name" value="THIOREDOXIN_2"/>
    <property type="match status" value="1"/>
</dbReference>
<dbReference type="GO" id="GO:0017004">
    <property type="term" value="P:cytochrome complex assembly"/>
    <property type="evidence" value="ECO:0007669"/>
    <property type="project" value="UniProtKB-KW"/>
</dbReference>
<dbReference type="EMBL" id="OOGT01000094">
    <property type="protein sequence ID" value="SPL70972.1"/>
    <property type="molecule type" value="Genomic_DNA"/>
</dbReference>
<dbReference type="PANTHER" id="PTHR42852">
    <property type="entry name" value="THIOL:DISULFIDE INTERCHANGE PROTEIN DSBE"/>
    <property type="match status" value="1"/>
</dbReference>
<reference evidence="8" key="1">
    <citation type="submission" date="2018-03" db="EMBL/GenBank/DDBJ databases">
        <authorList>
            <person name="Blom J."/>
        </authorList>
    </citation>
    <scope>NUCLEOTIDE SEQUENCE [LARGE SCALE GENOMIC DNA]</scope>
    <source>
        <strain evidence="8">KPC-SM-21</strain>
    </source>
</reference>
<accession>A0A2U3MZX7</accession>
<keyword evidence="5" id="KW-0812">Transmembrane</keyword>
<evidence type="ECO:0000256" key="3">
    <source>
        <dbReference type="ARBA" id="ARBA00023157"/>
    </source>
</evidence>
<feature type="transmembrane region" description="Helical" evidence="5">
    <location>
        <begin position="93"/>
        <end position="109"/>
    </location>
</feature>
<protein>
    <submittedName>
        <fullName evidence="7">Sporulation thiol-disulfide oxidoreductase A</fullName>
    </submittedName>
</protein>
<comment type="subcellular location">
    <subcellularLocation>
        <location evidence="1">Cell envelope</location>
    </subcellularLocation>
</comment>
<dbReference type="GO" id="GO:0005886">
    <property type="term" value="C:plasma membrane"/>
    <property type="evidence" value="ECO:0007669"/>
    <property type="project" value="InterPro"/>
</dbReference>
<dbReference type="Pfam" id="PF01790">
    <property type="entry name" value="LGT"/>
    <property type="match status" value="1"/>
</dbReference>
<feature type="transmembrane region" description="Helical" evidence="5">
    <location>
        <begin position="14"/>
        <end position="32"/>
    </location>
</feature>
<keyword evidence="4" id="KW-0676">Redox-active center</keyword>
<keyword evidence="8" id="KW-1185">Reference proteome</keyword>
<dbReference type="SUPFAM" id="SSF52833">
    <property type="entry name" value="Thioredoxin-like"/>
    <property type="match status" value="1"/>
</dbReference>
<dbReference type="AlphaFoldDB" id="A0A2U3MZX7"/>
<keyword evidence="3" id="KW-1015">Disulfide bond</keyword>
<dbReference type="Proteomes" id="UP000245974">
    <property type="component" value="Unassembled WGS sequence"/>
</dbReference>
<dbReference type="GO" id="GO:0015036">
    <property type="term" value="F:disulfide oxidoreductase activity"/>
    <property type="evidence" value="ECO:0007669"/>
    <property type="project" value="UniProtKB-ARBA"/>
</dbReference>
<dbReference type="RefSeq" id="WP_121974422.1">
    <property type="nucleotide sequence ID" value="NZ_OOGT01000094.1"/>
</dbReference>
<evidence type="ECO:0000256" key="1">
    <source>
        <dbReference type="ARBA" id="ARBA00004196"/>
    </source>
</evidence>
<dbReference type="CDD" id="cd02966">
    <property type="entry name" value="TlpA_like_family"/>
    <property type="match status" value="1"/>
</dbReference>
<proteinExistence type="predicted"/>
<feature type="transmembrane region" description="Helical" evidence="5">
    <location>
        <begin position="53"/>
        <end position="73"/>
    </location>
</feature>
<dbReference type="PANTHER" id="PTHR42852:SF6">
    <property type="entry name" value="THIOL:DISULFIDE INTERCHANGE PROTEIN DSBE"/>
    <property type="match status" value="1"/>
</dbReference>
<dbReference type="InterPro" id="IPR013740">
    <property type="entry name" value="Redoxin"/>
</dbReference>
<name>A0A2U3MZX7_9GAMM</name>
<evidence type="ECO:0000259" key="6">
    <source>
        <dbReference type="PROSITE" id="PS51352"/>
    </source>
</evidence>
<evidence type="ECO:0000313" key="7">
    <source>
        <dbReference type="EMBL" id="SPL70972.1"/>
    </source>
</evidence>
<feature type="transmembrane region" description="Helical" evidence="5">
    <location>
        <begin position="116"/>
        <end position="134"/>
    </location>
</feature>
<dbReference type="GO" id="GO:0008961">
    <property type="term" value="F:phosphatidylglycerol-prolipoprotein diacylglyceryl transferase activity"/>
    <property type="evidence" value="ECO:0007669"/>
    <property type="project" value="InterPro"/>
</dbReference>
<dbReference type="InterPro" id="IPR001640">
    <property type="entry name" value="Lgt"/>
</dbReference>
<dbReference type="InParanoid" id="A0A2U3MZX7"/>
<keyword evidence="5" id="KW-1133">Transmembrane helix</keyword>
<dbReference type="OrthoDB" id="9799347at2"/>
<gene>
    <name evidence="7" type="primary">stoA</name>
    <name evidence="7" type="ORF">KPC_2150</name>
</gene>
<evidence type="ECO:0000256" key="4">
    <source>
        <dbReference type="ARBA" id="ARBA00023284"/>
    </source>
</evidence>
<organism evidence="7 8">
    <name type="scientific">Acinetobacter stercoris</name>
    <dbReference type="NCBI Taxonomy" id="2126983"/>
    <lineage>
        <taxon>Bacteria</taxon>
        <taxon>Pseudomonadati</taxon>
        <taxon>Pseudomonadota</taxon>
        <taxon>Gammaproteobacteria</taxon>
        <taxon>Moraxellales</taxon>
        <taxon>Moraxellaceae</taxon>
        <taxon>Acinetobacter</taxon>
    </lineage>
</organism>
<sequence>MITPYTIHLGFIQLPWNILLVLMSLVLGLFITSLLCKKKNITVSQWSQLQDSVWTAILLGLLCSRIIFIFLHFDQYSGQLVDILKIQDKGFEPVSGICIGIIFFIYKNWKINRKIILILLSLVLVFCSISLISLNKIQQKYQIFPDLLLVDLNHQQQELAQFKGRPLVINLWASWCPPCRREMPVLSQMQQQNPSIHVVLVNQGEDATTIQQYLMKNNLKFKHIYLDRNGELAQRTQMFGLPSTLFFNAKGQLVTTHMGEITSAVLAQKIKMIED</sequence>
<dbReference type="Gene3D" id="3.40.30.10">
    <property type="entry name" value="Glutaredoxin"/>
    <property type="match status" value="1"/>
</dbReference>